<dbReference type="GO" id="GO:0006412">
    <property type="term" value="P:translation"/>
    <property type="evidence" value="ECO:0007669"/>
    <property type="project" value="InterPro"/>
</dbReference>
<evidence type="ECO:0000256" key="2">
    <source>
        <dbReference type="ARBA" id="ARBA00022980"/>
    </source>
</evidence>
<dbReference type="Ensembl" id="ENSUAMT00000033461.1">
    <property type="protein sequence ID" value="ENSUAMP00000029989.1"/>
    <property type="gene ID" value="ENSUAMG00000023050.1"/>
</dbReference>
<evidence type="ECO:0000313" key="6">
    <source>
        <dbReference type="Proteomes" id="UP000291022"/>
    </source>
</evidence>
<evidence type="ECO:0000256" key="3">
    <source>
        <dbReference type="ARBA" id="ARBA00023274"/>
    </source>
</evidence>
<evidence type="ECO:0000256" key="1">
    <source>
        <dbReference type="ARBA" id="ARBA00007345"/>
    </source>
</evidence>
<dbReference type="GeneTree" id="ENSGT01070000254179"/>
<dbReference type="InterPro" id="IPR023575">
    <property type="entry name" value="Ribosomal_uS19_SF"/>
</dbReference>
<reference evidence="5" key="3">
    <citation type="submission" date="2025-09" db="UniProtKB">
        <authorList>
            <consortium name="Ensembl"/>
        </authorList>
    </citation>
    <scope>IDENTIFICATION</scope>
</reference>
<name>A0A452SCE1_URSAM</name>
<organism evidence="5 6">
    <name type="scientific">Ursus americanus</name>
    <name type="common">American black bear</name>
    <name type="synonym">Euarctos americanus</name>
    <dbReference type="NCBI Taxonomy" id="9643"/>
    <lineage>
        <taxon>Eukaryota</taxon>
        <taxon>Metazoa</taxon>
        <taxon>Chordata</taxon>
        <taxon>Craniata</taxon>
        <taxon>Vertebrata</taxon>
        <taxon>Euteleostomi</taxon>
        <taxon>Mammalia</taxon>
        <taxon>Eutheria</taxon>
        <taxon>Laurasiatheria</taxon>
        <taxon>Carnivora</taxon>
        <taxon>Caniformia</taxon>
        <taxon>Ursidae</taxon>
        <taxon>Ursus</taxon>
    </lineage>
</organism>
<accession>A0A452SCE1</accession>
<protein>
    <recommendedName>
        <fullName evidence="4">40S ribosomal protein S15</fullName>
    </recommendedName>
</protein>
<reference evidence="5" key="2">
    <citation type="submission" date="2025-08" db="UniProtKB">
        <authorList>
            <consortium name="Ensembl"/>
        </authorList>
    </citation>
    <scope>IDENTIFICATION</scope>
</reference>
<dbReference type="GO" id="GO:0003735">
    <property type="term" value="F:structural constituent of ribosome"/>
    <property type="evidence" value="ECO:0007669"/>
    <property type="project" value="InterPro"/>
</dbReference>
<comment type="similarity">
    <text evidence="1">Belongs to the universal ribosomal protein uS19 family.</text>
</comment>
<dbReference type="InterPro" id="IPR002222">
    <property type="entry name" value="Ribosomal_uS19"/>
</dbReference>
<dbReference type="AlphaFoldDB" id="A0A452SCE1"/>
<keyword evidence="6" id="KW-1185">Reference proteome</keyword>
<dbReference type="GO" id="GO:0000028">
    <property type="term" value="P:ribosomal small subunit assembly"/>
    <property type="evidence" value="ECO:0007669"/>
    <property type="project" value="TreeGrafter"/>
</dbReference>
<proteinExistence type="inferred from homology"/>
<dbReference type="PANTHER" id="PTHR11880">
    <property type="entry name" value="RIBOSOMAL PROTEIN S19P FAMILY MEMBER"/>
    <property type="match status" value="1"/>
</dbReference>
<dbReference type="Proteomes" id="UP000291022">
    <property type="component" value="Unassembled WGS sequence"/>
</dbReference>
<dbReference type="PANTHER" id="PTHR11880:SF28">
    <property type="entry name" value="SMALL RIBOSOMAL SUBUNIT PROTEIN US19"/>
    <property type="match status" value="1"/>
</dbReference>
<keyword evidence="3" id="KW-0687">Ribonucleoprotein</keyword>
<dbReference type="SUPFAM" id="SSF54570">
    <property type="entry name" value="Ribosomal protein S19"/>
    <property type="match status" value="1"/>
</dbReference>
<dbReference type="GO" id="GO:0022627">
    <property type="term" value="C:cytosolic small ribosomal subunit"/>
    <property type="evidence" value="ECO:0007669"/>
    <property type="project" value="TreeGrafter"/>
</dbReference>
<reference evidence="6" key="1">
    <citation type="submission" date="2016-06" db="EMBL/GenBank/DDBJ databases">
        <title>De novo assembly and RNA-Seq shows season-dependent expression and editing in black bear kidneys.</title>
        <authorList>
            <person name="Korstanje R."/>
            <person name="Srivastava A."/>
            <person name="Sarsani V.K."/>
            <person name="Sheehan S.M."/>
            <person name="Seger R.L."/>
            <person name="Barter M.E."/>
            <person name="Lindqvist C."/>
            <person name="Brody L.C."/>
            <person name="Mullikin J.C."/>
        </authorList>
    </citation>
    <scope>NUCLEOTIDE SEQUENCE [LARGE SCALE GENOMIC DNA]</scope>
</reference>
<dbReference type="Pfam" id="PF00203">
    <property type="entry name" value="Ribosomal_S19"/>
    <property type="match status" value="1"/>
</dbReference>
<dbReference type="Gene3D" id="3.30.860.10">
    <property type="entry name" value="30s Ribosomal Protein S19, Chain A"/>
    <property type="match status" value="1"/>
</dbReference>
<sequence length="132" mass="15361">MAEAEQNNNTFCKLTYSAVLDQLLDSPRRLMPLYSAQQQQRLYLDLWRKPYSLLERLRKAKKEEHLQDTIIMPKMVGSMVGVYNGKTFRRMEIKLGIIASHSSHFIPLNQVACLASKGTDFFSQKFFKNSRN</sequence>
<dbReference type="STRING" id="9643.ENSUAMP00000029989"/>
<evidence type="ECO:0000313" key="5">
    <source>
        <dbReference type="Ensembl" id="ENSUAMP00000029989.1"/>
    </source>
</evidence>
<evidence type="ECO:0000256" key="4">
    <source>
        <dbReference type="ARBA" id="ARBA00035469"/>
    </source>
</evidence>
<keyword evidence="2" id="KW-0689">Ribosomal protein</keyword>